<dbReference type="OrthoDB" id="9814807at2"/>
<dbReference type="AlphaFoldDB" id="A0A1W6LD23"/>
<reference evidence="1 2" key="1">
    <citation type="submission" date="2016-04" db="EMBL/GenBank/DDBJ databases">
        <title>Complete genome sequence of natural rubber-degrading, novel Gram-negative bacterium, Rhizobacter gummiphilus strain NS21.</title>
        <authorList>
            <person name="Tabata M."/>
            <person name="Kasai D."/>
            <person name="Fukuda M."/>
        </authorList>
    </citation>
    <scope>NUCLEOTIDE SEQUENCE [LARGE SCALE GENOMIC DNA]</scope>
    <source>
        <strain evidence="1 2">NS21</strain>
    </source>
</reference>
<dbReference type="KEGG" id="rgu:A4W93_20990"/>
<dbReference type="GO" id="GO:0016747">
    <property type="term" value="F:acyltransferase activity, transferring groups other than amino-acyl groups"/>
    <property type="evidence" value="ECO:0007669"/>
    <property type="project" value="InterPro"/>
</dbReference>
<dbReference type="EMBL" id="CP015118">
    <property type="protein sequence ID" value="ARN22175.1"/>
    <property type="molecule type" value="Genomic_DNA"/>
</dbReference>
<accession>A0A1W6LD23</accession>
<evidence type="ECO:0000313" key="2">
    <source>
        <dbReference type="Proteomes" id="UP000193427"/>
    </source>
</evidence>
<protein>
    <submittedName>
        <fullName evidence="1">Uncharacterized protein</fullName>
    </submittedName>
</protein>
<dbReference type="RefSeq" id="WP_157782207.1">
    <property type="nucleotide sequence ID" value="NZ_BSPR01000006.1"/>
</dbReference>
<sequence length="391" mass="41886">MNHPGTPAVPPRLPVLDGVRGIAILLVVTHNLNLLTDPSGLAARLVVAGLERGWLGVQLFFVLSGFLITGILIDSRDDPRPYSQFFTSRALRILPLYYGTLLVVFGLLPLLHLGTAATPLTIGSLVLFLSNWVQPFQPGDSPLPHFWSLAVEEQFYLLWPFAIARLSPKGIVRLCAAVALAALAARALLIGLAFPSAAVYQFSICRMDALACGGAAAALLRWPAARAWLLQRPLQVLLIGAAVVLAGAAACNGYTQYKLTTQTAGYTALSIGFAAIVLALACADMAPVPARWAAPLRAAWLRRFGLYSYAMYVLHVPLHGLVGLPLLQSWGWAKPADLAPAAAYIAVGTLVSFAAGALSYHLFEVHFLRLKHRVRAMWANTPAGATTTRTA</sequence>
<dbReference type="Pfam" id="PF01757">
    <property type="entry name" value="Acyl_transf_3"/>
    <property type="match status" value="1"/>
</dbReference>
<evidence type="ECO:0000313" key="1">
    <source>
        <dbReference type="EMBL" id="ARN22175.1"/>
    </source>
</evidence>
<dbReference type="InterPro" id="IPR050879">
    <property type="entry name" value="Acyltransferase_3"/>
</dbReference>
<dbReference type="InterPro" id="IPR002656">
    <property type="entry name" value="Acyl_transf_3_dom"/>
</dbReference>
<dbReference type="STRING" id="946333.A4W93_20990"/>
<dbReference type="GO" id="GO:0016020">
    <property type="term" value="C:membrane"/>
    <property type="evidence" value="ECO:0007669"/>
    <property type="project" value="TreeGrafter"/>
</dbReference>
<dbReference type="PANTHER" id="PTHR23028">
    <property type="entry name" value="ACETYLTRANSFERASE"/>
    <property type="match status" value="1"/>
</dbReference>
<name>A0A1W6LD23_9BURK</name>
<proteinExistence type="predicted"/>
<organism evidence="1 2">
    <name type="scientific">Piscinibacter gummiphilus</name>
    <dbReference type="NCBI Taxonomy" id="946333"/>
    <lineage>
        <taxon>Bacteria</taxon>
        <taxon>Pseudomonadati</taxon>
        <taxon>Pseudomonadota</taxon>
        <taxon>Betaproteobacteria</taxon>
        <taxon>Burkholderiales</taxon>
        <taxon>Sphaerotilaceae</taxon>
        <taxon>Piscinibacter</taxon>
    </lineage>
</organism>
<dbReference type="PANTHER" id="PTHR23028:SF53">
    <property type="entry name" value="ACYL_TRANSF_3 DOMAIN-CONTAINING PROTEIN"/>
    <property type="match status" value="1"/>
</dbReference>
<dbReference type="GO" id="GO:0009103">
    <property type="term" value="P:lipopolysaccharide biosynthetic process"/>
    <property type="evidence" value="ECO:0007669"/>
    <property type="project" value="TreeGrafter"/>
</dbReference>
<gene>
    <name evidence="1" type="ORF">A4W93_20990</name>
</gene>
<keyword evidence="2" id="KW-1185">Reference proteome</keyword>
<dbReference type="Proteomes" id="UP000193427">
    <property type="component" value="Chromosome"/>
</dbReference>